<dbReference type="GeneID" id="5428885"/>
<keyword evidence="7" id="KW-1015">Disulfide bond</keyword>
<keyword evidence="5" id="KW-0677">Repeat</keyword>
<dbReference type="GO" id="GO:0047911">
    <property type="term" value="F:galacturan 1,4-alpha-galacturonidase activity"/>
    <property type="evidence" value="ECO:0007669"/>
    <property type="project" value="UniProtKB-EC"/>
</dbReference>
<dbReference type="PANTHER" id="PTHR31736:SF11">
    <property type="entry name" value="EXOPOLYGALACTURONASE C-RELATED"/>
    <property type="match status" value="1"/>
</dbReference>
<keyword evidence="6 16" id="KW-0378">Hydrolase</keyword>
<evidence type="ECO:0000313" key="19">
    <source>
        <dbReference type="Proteomes" id="UP000001798"/>
    </source>
</evidence>
<keyword evidence="8" id="KW-0325">Glycoprotein</keyword>
<keyword evidence="3" id="KW-0964">Secreted</keyword>
<evidence type="ECO:0000256" key="14">
    <source>
        <dbReference type="ARBA" id="ARBA00042262"/>
    </source>
</evidence>
<proteinExistence type="inferred from homology"/>
<gene>
    <name evidence="18" type="ORF">BCIN_05g08240</name>
</gene>
<dbReference type="AlphaFoldDB" id="A0A384JIQ6"/>
<evidence type="ECO:0000256" key="7">
    <source>
        <dbReference type="ARBA" id="ARBA00023157"/>
    </source>
</evidence>
<keyword evidence="19" id="KW-1185">Reference proteome</keyword>
<evidence type="ECO:0000256" key="11">
    <source>
        <dbReference type="ARBA" id="ARBA00037312"/>
    </source>
</evidence>
<dbReference type="GO" id="GO:0005975">
    <property type="term" value="P:carbohydrate metabolic process"/>
    <property type="evidence" value="ECO:0007669"/>
    <property type="project" value="InterPro"/>
</dbReference>
<keyword evidence="10" id="KW-0961">Cell wall biogenesis/degradation</keyword>
<comment type="function">
    <text evidence="11">Specific in hydrolyzing the terminal glycosidic bond of polygalacturonic acid and oligogalacturonates.</text>
</comment>
<evidence type="ECO:0000256" key="3">
    <source>
        <dbReference type="ARBA" id="ARBA00022525"/>
    </source>
</evidence>
<dbReference type="Pfam" id="PF00295">
    <property type="entry name" value="Glyco_hydro_28"/>
    <property type="match status" value="1"/>
</dbReference>
<comment type="subcellular location">
    <subcellularLocation>
        <location evidence="1">Secreted</location>
    </subcellularLocation>
</comment>
<reference evidence="18 19" key="1">
    <citation type="journal article" date="2011" name="PLoS Genet.">
        <title>Genomic analysis of the necrotrophic fungal pathogens Sclerotinia sclerotiorum and Botrytis cinerea.</title>
        <authorList>
            <person name="Amselem J."/>
            <person name="Cuomo C.A."/>
            <person name="van Kan J.A."/>
            <person name="Viaud M."/>
            <person name="Benito E.P."/>
            <person name="Couloux A."/>
            <person name="Coutinho P.M."/>
            <person name="de Vries R.P."/>
            <person name="Dyer P.S."/>
            <person name="Fillinger S."/>
            <person name="Fournier E."/>
            <person name="Gout L."/>
            <person name="Hahn M."/>
            <person name="Kohn L."/>
            <person name="Lapalu N."/>
            <person name="Plummer K.M."/>
            <person name="Pradier J.M."/>
            <person name="Quevillon E."/>
            <person name="Sharon A."/>
            <person name="Simon A."/>
            <person name="ten Have A."/>
            <person name="Tudzynski B."/>
            <person name="Tudzynski P."/>
            <person name="Wincker P."/>
            <person name="Andrew M."/>
            <person name="Anthouard V."/>
            <person name="Beever R.E."/>
            <person name="Beffa R."/>
            <person name="Benoit I."/>
            <person name="Bouzid O."/>
            <person name="Brault B."/>
            <person name="Chen Z."/>
            <person name="Choquer M."/>
            <person name="Collemare J."/>
            <person name="Cotton P."/>
            <person name="Danchin E.G."/>
            <person name="Da Silva C."/>
            <person name="Gautier A."/>
            <person name="Giraud C."/>
            <person name="Giraud T."/>
            <person name="Gonzalez C."/>
            <person name="Grossetete S."/>
            <person name="Guldener U."/>
            <person name="Henrissat B."/>
            <person name="Howlett B.J."/>
            <person name="Kodira C."/>
            <person name="Kretschmer M."/>
            <person name="Lappartient A."/>
            <person name="Leroch M."/>
            <person name="Levis C."/>
            <person name="Mauceli E."/>
            <person name="Neuveglise C."/>
            <person name="Oeser B."/>
            <person name="Pearson M."/>
            <person name="Poulain J."/>
            <person name="Poussereau N."/>
            <person name="Quesneville H."/>
            <person name="Rascle C."/>
            <person name="Schumacher J."/>
            <person name="Segurens B."/>
            <person name="Sexton A."/>
            <person name="Silva E."/>
            <person name="Sirven C."/>
            <person name="Soanes D.M."/>
            <person name="Talbot N.J."/>
            <person name="Templeton M."/>
            <person name="Yandava C."/>
            <person name="Yarden O."/>
            <person name="Zeng Q."/>
            <person name="Rollins J.A."/>
            <person name="Lebrun M.H."/>
            <person name="Dickman M."/>
        </authorList>
    </citation>
    <scope>NUCLEOTIDE SEQUENCE [LARGE SCALE GENOMIC DNA]</scope>
    <source>
        <strain evidence="18 19">B05.10</strain>
    </source>
</reference>
<evidence type="ECO:0000256" key="2">
    <source>
        <dbReference type="ARBA" id="ARBA00008834"/>
    </source>
</evidence>
<dbReference type="InterPro" id="IPR011050">
    <property type="entry name" value="Pectin_lyase_fold/virulence"/>
</dbReference>
<dbReference type="Gene3D" id="2.160.20.10">
    <property type="entry name" value="Single-stranded right-handed beta-helix, Pectin lyase-like"/>
    <property type="match status" value="1"/>
</dbReference>
<reference evidence="18 19" key="2">
    <citation type="journal article" date="2012" name="Eukaryot. Cell">
        <title>Genome update of Botrytis cinerea strains B05.10 and T4.</title>
        <authorList>
            <person name="Staats M."/>
            <person name="van Kan J.A."/>
        </authorList>
    </citation>
    <scope>NUCLEOTIDE SEQUENCE [LARGE SCALE GENOMIC DNA]</scope>
    <source>
        <strain evidence="18 19">B05.10</strain>
    </source>
</reference>
<dbReference type="GO" id="GO:0004650">
    <property type="term" value="F:polygalacturonase activity"/>
    <property type="evidence" value="ECO:0007669"/>
    <property type="project" value="InterPro"/>
</dbReference>
<evidence type="ECO:0000256" key="10">
    <source>
        <dbReference type="ARBA" id="ARBA00023316"/>
    </source>
</evidence>
<dbReference type="GO" id="GO:0005576">
    <property type="term" value="C:extracellular region"/>
    <property type="evidence" value="ECO:0007669"/>
    <property type="project" value="UniProtKB-SubCell"/>
</dbReference>
<evidence type="ECO:0000256" key="17">
    <source>
        <dbReference type="SAM" id="SignalP"/>
    </source>
</evidence>
<evidence type="ECO:0000256" key="15">
    <source>
        <dbReference type="ARBA" id="ARBA00048766"/>
    </source>
</evidence>
<dbReference type="OMA" id="RFKSWIG"/>
<dbReference type="KEGG" id="bfu:BCIN_05g08240"/>
<accession>A0A384JIQ6</accession>
<evidence type="ECO:0000256" key="13">
    <source>
        <dbReference type="ARBA" id="ARBA00041474"/>
    </source>
</evidence>
<evidence type="ECO:0000313" key="18">
    <source>
        <dbReference type="EMBL" id="ATZ50475.1"/>
    </source>
</evidence>
<sequence length="457" mass="49865">MKLLEFAAVISSLVVLTQAGNGNGNGNGHEKAKTCTIPSKYKSSNRTADDSPAVAAAFVKCSSNSIIEFKKGVDYNIFSPISAKNLSNVVIRQEGNLHLPQNITYIQNLVTTSNALTYTTALYWFAFAGPKIQYEGSKDVTTGWINSYGQAWWDANPANGTGLANRPHLFQLNTTNGGMNYFKSRKPIAWNVQLLGSNIRVKNSIIDSFSTSNGFPFNTDGFGVTATNVHISDSIIYNGDDACAVQSGSHNVLFEKATIGYQSHGLSIGSLGQNQASFANVSNIHFRDITVVDAVYAARFKSWIGGQGIAKNITWEDIRVYNVTFPIFVTQTYYNQGSNATQLEPGQITGRPNNASVNMEDFAWKNFRGTINTFQPGDGTCVSDPCWYDAGLPNLQQTETIIIECNTESSCRNFNLENIEIYPQDYRNPTVICINATSTLNPDLGINCANGTFAPLS</sequence>
<organism evidence="18 19">
    <name type="scientific">Botryotinia fuckeliana (strain B05.10)</name>
    <name type="common">Noble rot fungus</name>
    <name type="synonym">Botrytis cinerea</name>
    <dbReference type="NCBI Taxonomy" id="332648"/>
    <lineage>
        <taxon>Eukaryota</taxon>
        <taxon>Fungi</taxon>
        <taxon>Dikarya</taxon>
        <taxon>Ascomycota</taxon>
        <taxon>Pezizomycotina</taxon>
        <taxon>Leotiomycetes</taxon>
        <taxon>Helotiales</taxon>
        <taxon>Sclerotiniaceae</taxon>
        <taxon>Botrytis</taxon>
    </lineage>
</organism>
<feature type="chain" id="PRO_5016938303" description="galacturonan 1,4-alpha-galacturonidase" evidence="17">
    <location>
        <begin position="20"/>
        <end position="457"/>
    </location>
</feature>
<dbReference type="RefSeq" id="XP_001548417.1">
    <property type="nucleotide sequence ID" value="XM_001548367.2"/>
</dbReference>
<keyword evidence="9 16" id="KW-0326">Glycosidase</keyword>
<name>A0A384JIQ6_BOTFB</name>
<comment type="catalytic activity">
    <reaction evidence="15">
        <text>[(1-&gt;4)-alpha-D-galacturonosyl](n) + H2O = alpha-D-galacturonate + [(1-&gt;4)-alpha-D-galacturonosyl](n-1)</text>
        <dbReference type="Rhea" id="RHEA:14117"/>
        <dbReference type="Rhea" id="RHEA-COMP:14570"/>
        <dbReference type="Rhea" id="RHEA-COMP:14572"/>
        <dbReference type="ChEBI" id="CHEBI:15377"/>
        <dbReference type="ChEBI" id="CHEBI:58658"/>
        <dbReference type="ChEBI" id="CHEBI:140523"/>
        <dbReference type="EC" id="3.2.1.67"/>
    </reaction>
</comment>
<protein>
    <recommendedName>
        <fullName evidence="12">galacturonan 1,4-alpha-galacturonidase</fullName>
        <ecNumber evidence="12">3.2.1.67</ecNumber>
    </recommendedName>
    <alternativeName>
        <fullName evidence="13">Galacturan 1,4-alpha-galacturonidase C</fullName>
    </alternativeName>
    <alternativeName>
        <fullName evidence="14">Poly(1,4-alpha-D-galacturonide)galacturonohydrolase C</fullName>
    </alternativeName>
</protein>
<dbReference type="VEuPathDB" id="FungiDB:Bcin05g08240"/>
<dbReference type="Proteomes" id="UP000001798">
    <property type="component" value="Chromosome 5"/>
</dbReference>
<keyword evidence="4 17" id="KW-0732">Signal</keyword>
<dbReference type="GO" id="GO:0071555">
    <property type="term" value="P:cell wall organization"/>
    <property type="evidence" value="ECO:0007669"/>
    <property type="project" value="UniProtKB-KW"/>
</dbReference>
<evidence type="ECO:0000256" key="12">
    <source>
        <dbReference type="ARBA" id="ARBA00038933"/>
    </source>
</evidence>
<evidence type="ECO:0000256" key="5">
    <source>
        <dbReference type="ARBA" id="ARBA00022737"/>
    </source>
</evidence>
<dbReference type="OrthoDB" id="187139at2759"/>
<reference evidence="18 19" key="3">
    <citation type="journal article" date="2017" name="Mol. Plant Pathol.">
        <title>A gapless genome sequence of the fungus Botrytis cinerea.</title>
        <authorList>
            <person name="Van Kan J.A."/>
            <person name="Stassen J.H."/>
            <person name="Mosbach A."/>
            <person name="Van Der Lee T.A."/>
            <person name="Faino L."/>
            <person name="Farmer A.D."/>
            <person name="Papasotiriou D.G."/>
            <person name="Zhou S."/>
            <person name="Seidl M.F."/>
            <person name="Cottam E."/>
            <person name="Edel D."/>
            <person name="Hahn M."/>
            <person name="Schwartz D.C."/>
            <person name="Dietrich R.A."/>
            <person name="Widdison S."/>
            <person name="Scalliet G."/>
        </authorList>
    </citation>
    <scope>NUCLEOTIDE SEQUENCE [LARGE SCALE GENOMIC DNA]</scope>
    <source>
        <strain evidence="18 19">B05.10</strain>
    </source>
</reference>
<dbReference type="EC" id="3.2.1.67" evidence="12"/>
<dbReference type="InterPro" id="IPR012334">
    <property type="entry name" value="Pectin_lyas_fold"/>
</dbReference>
<evidence type="ECO:0000256" key="6">
    <source>
        <dbReference type="ARBA" id="ARBA00022801"/>
    </source>
</evidence>
<dbReference type="PANTHER" id="PTHR31736">
    <property type="match status" value="1"/>
</dbReference>
<dbReference type="SUPFAM" id="SSF51126">
    <property type="entry name" value="Pectin lyase-like"/>
    <property type="match status" value="1"/>
</dbReference>
<evidence type="ECO:0000256" key="1">
    <source>
        <dbReference type="ARBA" id="ARBA00004613"/>
    </source>
</evidence>
<dbReference type="EMBL" id="CP009809">
    <property type="protein sequence ID" value="ATZ50475.1"/>
    <property type="molecule type" value="Genomic_DNA"/>
</dbReference>
<evidence type="ECO:0000256" key="4">
    <source>
        <dbReference type="ARBA" id="ARBA00022729"/>
    </source>
</evidence>
<evidence type="ECO:0000256" key="9">
    <source>
        <dbReference type="ARBA" id="ARBA00023295"/>
    </source>
</evidence>
<feature type="signal peptide" evidence="17">
    <location>
        <begin position="1"/>
        <end position="19"/>
    </location>
</feature>
<evidence type="ECO:0000256" key="16">
    <source>
        <dbReference type="RuleBase" id="RU361169"/>
    </source>
</evidence>
<dbReference type="InterPro" id="IPR000743">
    <property type="entry name" value="Glyco_hydro_28"/>
</dbReference>
<comment type="similarity">
    <text evidence="2 16">Belongs to the glycosyl hydrolase 28 family.</text>
</comment>
<evidence type="ECO:0000256" key="8">
    <source>
        <dbReference type="ARBA" id="ARBA00023180"/>
    </source>
</evidence>